<keyword evidence="3" id="KW-0732">Signal</keyword>
<feature type="region of interest" description="Disordered" evidence="1">
    <location>
        <begin position="296"/>
        <end position="334"/>
    </location>
</feature>
<comment type="caution">
    <text evidence="4">The sequence shown here is derived from an EMBL/GenBank/DDBJ whole genome shotgun (WGS) entry which is preliminary data.</text>
</comment>
<feature type="signal peptide" evidence="3">
    <location>
        <begin position="1"/>
        <end position="26"/>
    </location>
</feature>
<feature type="compositionally biased region" description="Acidic residues" evidence="1">
    <location>
        <begin position="191"/>
        <end position="201"/>
    </location>
</feature>
<sequence>MTTFSKKIFLAFFSLALIAIASPALADNEIFFEFAPDAWLSERLGIQNQSPSQIFQLNTDVLLTGFDFWLDNPSASGQITFTLFNAQGQTIAVKTIGLQTMLPTPGGYKTHIDLIDPVQLLSDQTYTIKITTTLTSIGIYHANRLNLLEHNQPYQSEYAQGIAKLDQEIQNFTFKMALYRPAQAGGSSTTTEEEDGEEEEGPAPTISITNARIVSLTDTTALLAWTTNIAADSRVTLRTQLSPLYIINSFTDSTLELEHAILITGLSQKTNYFADTFSSLGQSMVLTTYTLGFQTLPATTPPPPDDSVTPPPVESVDPPAVDSTTPPVNPNNPASLPDLSISSSGISQTNISWAPPATGAPSNGYRIDIFDYNYNLERQIFVPSSITNKEVPRLYSGVHHVVIYADDEGVYTKVATPTSFTIKTSQGSNFWKAIAIIILWIIGIGGYLFWKFKKEQTTLPPEKGYAPQT</sequence>
<evidence type="ECO:0000256" key="1">
    <source>
        <dbReference type="SAM" id="MobiDB-lite"/>
    </source>
</evidence>
<accession>A0A2H0UQW1</accession>
<feature type="transmembrane region" description="Helical" evidence="2">
    <location>
        <begin position="430"/>
        <end position="450"/>
    </location>
</feature>
<dbReference type="AlphaFoldDB" id="A0A2H0UQW1"/>
<keyword evidence="2" id="KW-1133">Transmembrane helix</keyword>
<organism evidence="4 5">
    <name type="scientific">Candidatus Harrisonbacteria bacterium CG10_big_fil_rev_8_21_14_0_10_45_28</name>
    <dbReference type="NCBI Taxonomy" id="1974586"/>
    <lineage>
        <taxon>Bacteria</taxon>
        <taxon>Candidatus Harrisoniibacteriota</taxon>
    </lineage>
</organism>
<feature type="compositionally biased region" description="Low complexity" evidence="1">
    <location>
        <begin position="314"/>
        <end position="323"/>
    </location>
</feature>
<dbReference type="EMBL" id="PFBC01000011">
    <property type="protein sequence ID" value="PIR88165.1"/>
    <property type="molecule type" value="Genomic_DNA"/>
</dbReference>
<evidence type="ECO:0000313" key="5">
    <source>
        <dbReference type="Proteomes" id="UP000230903"/>
    </source>
</evidence>
<reference evidence="5" key="1">
    <citation type="submission" date="2017-09" db="EMBL/GenBank/DDBJ databases">
        <title>Depth-based differentiation of microbial function through sediment-hosted aquifers and enrichment of novel symbionts in the deep terrestrial subsurface.</title>
        <authorList>
            <person name="Probst A.J."/>
            <person name="Ladd B."/>
            <person name="Jarett J.K."/>
            <person name="Geller-Mcgrath D.E."/>
            <person name="Sieber C.M.K."/>
            <person name="Emerson J.B."/>
            <person name="Anantharaman K."/>
            <person name="Thomas B.C."/>
            <person name="Malmstrom R."/>
            <person name="Stieglmeier M."/>
            <person name="Klingl A."/>
            <person name="Woyke T."/>
            <person name="Ryan C.M."/>
            <person name="Banfield J.F."/>
        </authorList>
    </citation>
    <scope>NUCLEOTIDE SEQUENCE [LARGE SCALE GENOMIC DNA]</scope>
</reference>
<evidence type="ECO:0000313" key="4">
    <source>
        <dbReference type="EMBL" id="PIR88165.1"/>
    </source>
</evidence>
<feature type="region of interest" description="Disordered" evidence="1">
    <location>
        <begin position="183"/>
        <end position="203"/>
    </location>
</feature>
<evidence type="ECO:0000256" key="2">
    <source>
        <dbReference type="SAM" id="Phobius"/>
    </source>
</evidence>
<name>A0A2H0UQW1_9BACT</name>
<keyword evidence="2" id="KW-0472">Membrane</keyword>
<dbReference type="Proteomes" id="UP000230903">
    <property type="component" value="Unassembled WGS sequence"/>
</dbReference>
<feature type="chain" id="PRO_5013695278" description="Fibronectin type-III domain-containing protein" evidence="3">
    <location>
        <begin position="27"/>
        <end position="469"/>
    </location>
</feature>
<evidence type="ECO:0000256" key="3">
    <source>
        <dbReference type="SAM" id="SignalP"/>
    </source>
</evidence>
<keyword evidence="2" id="KW-0812">Transmembrane</keyword>
<proteinExistence type="predicted"/>
<evidence type="ECO:0008006" key="6">
    <source>
        <dbReference type="Google" id="ProtNLM"/>
    </source>
</evidence>
<gene>
    <name evidence="4" type="ORF">COU10_00620</name>
</gene>
<feature type="compositionally biased region" description="Pro residues" evidence="1">
    <location>
        <begin position="299"/>
        <end position="313"/>
    </location>
</feature>
<protein>
    <recommendedName>
        <fullName evidence="6">Fibronectin type-III domain-containing protein</fullName>
    </recommendedName>
</protein>